<gene>
    <name evidence="5" type="ORF">LZZ85_07220</name>
</gene>
<evidence type="ECO:0000256" key="2">
    <source>
        <dbReference type="ARBA" id="ARBA00023125"/>
    </source>
</evidence>
<dbReference type="InterPro" id="IPR009057">
    <property type="entry name" value="Homeodomain-like_sf"/>
</dbReference>
<dbReference type="Pfam" id="PF22200">
    <property type="entry name" value="ExsA_N"/>
    <property type="match status" value="1"/>
</dbReference>
<dbReference type="Gene3D" id="1.10.10.60">
    <property type="entry name" value="Homeodomain-like"/>
    <property type="match status" value="1"/>
</dbReference>
<feature type="domain" description="HTH araC/xylS-type" evidence="4">
    <location>
        <begin position="185"/>
        <end position="283"/>
    </location>
</feature>
<dbReference type="Proteomes" id="UP001165367">
    <property type="component" value="Unassembled WGS sequence"/>
</dbReference>
<dbReference type="PANTHER" id="PTHR46796:SF6">
    <property type="entry name" value="ARAC SUBFAMILY"/>
    <property type="match status" value="1"/>
</dbReference>
<organism evidence="5 6">
    <name type="scientific">Terrimonas ginsenosidimutans</name>
    <dbReference type="NCBI Taxonomy" id="2908004"/>
    <lineage>
        <taxon>Bacteria</taxon>
        <taxon>Pseudomonadati</taxon>
        <taxon>Bacteroidota</taxon>
        <taxon>Chitinophagia</taxon>
        <taxon>Chitinophagales</taxon>
        <taxon>Chitinophagaceae</taxon>
        <taxon>Terrimonas</taxon>
    </lineage>
</organism>
<dbReference type="InterPro" id="IPR011051">
    <property type="entry name" value="RmlC_Cupin_sf"/>
</dbReference>
<dbReference type="InterPro" id="IPR018060">
    <property type="entry name" value="HTH_AraC"/>
</dbReference>
<dbReference type="InterPro" id="IPR018062">
    <property type="entry name" value="HTH_AraC-typ_CS"/>
</dbReference>
<keyword evidence="3" id="KW-0804">Transcription</keyword>
<keyword evidence="2" id="KW-0238">DNA-binding</keyword>
<protein>
    <submittedName>
        <fullName evidence="5">AraC family transcriptional regulator</fullName>
    </submittedName>
</protein>
<evidence type="ECO:0000313" key="5">
    <source>
        <dbReference type="EMBL" id="MCG2614065.1"/>
    </source>
</evidence>
<dbReference type="PROSITE" id="PS00041">
    <property type="entry name" value="HTH_ARAC_FAMILY_1"/>
    <property type="match status" value="1"/>
</dbReference>
<keyword evidence="1" id="KW-0805">Transcription regulation</keyword>
<evidence type="ECO:0000256" key="3">
    <source>
        <dbReference type="ARBA" id="ARBA00023163"/>
    </source>
</evidence>
<dbReference type="EMBL" id="JAKLTR010000003">
    <property type="protein sequence ID" value="MCG2614065.1"/>
    <property type="molecule type" value="Genomic_DNA"/>
</dbReference>
<accession>A0ABS9KP26</accession>
<dbReference type="RefSeq" id="WP_237870115.1">
    <property type="nucleotide sequence ID" value="NZ_JAKLTR010000003.1"/>
</dbReference>
<dbReference type="SUPFAM" id="SSF46689">
    <property type="entry name" value="Homeodomain-like"/>
    <property type="match status" value="2"/>
</dbReference>
<keyword evidence="6" id="KW-1185">Reference proteome</keyword>
<dbReference type="PROSITE" id="PS01124">
    <property type="entry name" value="HTH_ARAC_FAMILY_2"/>
    <property type="match status" value="1"/>
</dbReference>
<evidence type="ECO:0000256" key="1">
    <source>
        <dbReference type="ARBA" id="ARBA00023015"/>
    </source>
</evidence>
<evidence type="ECO:0000259" key="4">
    <source>
        <dbReference type="PROSITE" id="PS01124"/>
    </source>
</evidence>
<evidence type="ECO:0000313" key="6">
    <source>
        <dbReference type="Proteomes" id="UP001165367"/>
    </source>
</evidence>
<dbReference type="SUPFAM" id="SSF51182">
    <property type="entry name" value="RmlC-like cupins"/>
    <property type="match status" value="1"/>
</dbReference>
<dbReference type="InterPro" id="IPR050204">
    <property type="entry name" value="AraC_XylS_family_regulators"/>
</dbReference>
<dbReference type="Pfam" id="PF12833">
    <property type="entry name" value="HTH_18"/>
    <property type="match status" value="1"/>
</dbReference>
<reference evidence="5" key="1">
    <citation type="submission" date="2022-01" db="EMBL/GenBank/DDBJ databases">
        <authorList>
            <person name="Jo J.-H."/>
            <person name="Im W.-T."/>
        </authorList>
    </citation>
    <scope>NUCLEOTIDE SEQUENCE</scope>
    <source>
        <strain evidence="5">NA20</strain>
    </source>
</reference>
<dbReference type="PANTHER" id="PTHR46796">
    <property type="entry name" value="HTH-TYPE TRANSCRIPTIONAL ACTIVATOR RHAS-RELATED"/>
    <property type="match status" value="1"/>
</dbReference>
<sequence>MINSYTNITSTPGGFRKLICKDSLLTLFNCKQDSRYQDIWSHHNYILYVLEGRKIWHTAHRSYDLREGTCVFVKKGGAIVEQFFDTDFCFFLFFIPDDFICDVLNKRSRPVPRVWGETEPIIAVESSATIMTYFQSMYPYFIDGNEPDPSLLELKFRELVMALADQRNEALLSYFCALMNEPQIVSVQRVMEQNFCFNLRLEEFARLSSRSLSAFKRDFEKLYGISPGKWLMEKRLSHSLHLLTNMGRNVAEAAFESGFESYSHFSRSFRKRFGHPPTAMKQLAIMNVTASVA</sequence>
<comment type="caution">
    <text evidence="5">The sequence shown here is derived from an EMBL/GenBank/DDBJ whole genome shotgun (WGS) entry which is preliminary data.</text>
</comment>
<name>A0ABS9KP26_9BACT</name>
<dbReference type="SMART" id="SM00342">
    <property type="entry name" value="HTH_ARAC"/>
    <property type="match status" value="1"/>
</dbReference>
<dbReference type="InterPro" id="IPR054015">
    <property type="entry name" value="ExsA-like_N"/>
</dbReference>
<proteinExistence type="predicted"/>